<reference evidence="2 4" key="2">
    <citation type="submission" date="2016-10" db="EMBL/GenBank/DDBJ databases">
        <authorList>
            <person name="de Groot N.N."/>
        </authorList>
    </citation>
    <scope>NUCLEOTIDE SEQUENCE [LARGE SCALE GENOMIC DNA]</scope>
    <source>
        <strain evidence="2 4">DSM 381</strain>
    </source>
</reference>
<organism evidence="2 4">
    <name type="scientific">Azotobacter beijerinckii</name>
    <dbReference type="NCBI Taxonomy" id="170623"/>
    <lineage>
        <taxon>Bacteria</taxon>
        <taxon>Pseudomonadati</taxon>
        <taxon>Pseudomonadota</taxon>
        <taxon>Gammaproteobacteria</taxon>
        <taxon>Pseudomonadales</taxon>
        <taxon>Pseudomonadaceae</taxon>
        <taxon>Azotobacter</taxon>
    </lineage>
</organism>
<evidence type="ECO:0000313" key="3">
    <source>
        <dbReference type="Proteomes" id="UP000198861"/>
    </source>
</evidence>
<evidence type="ECO:0000313" key="2">
    <source>
        <dbReference type="EMBL" id="SFL26677.1"/>
    </source>
</evidence>
<reference evidence="1 3" key="1">
    <citation type="submission" date="2016-10" db="EMBL/GenBank/DDBJ databases">
        <authorList>
            <person name="Varghese N."/>
            <person name="Submissions S."/>
        </authorList>
    </citation>
    <scope>NUCLEOTIDE SEQUENCE [LARGE SCALE GENOMIC DNA]</scope>
    <source>
        <strain evidence="1 3">DSM 282</strain>
    </source>
</reference>
<evidence type="ECO:0000313" key="1">
    <source>
        <dbReference type="EMBL" id="SFB46260.1"/>
    </source>
</evidence>
<dbReference type="EMBL" id="FOSX01000084">
    <property type="protein sequence ID" value="SFL26677.1"/>
    <property type="molecule type" value="Genomic_DNA"/>
</dbReference>
<sequence length="76" mass="8398">MELKPWIYALDERDPISVAAEKLGEKPRTILSWARFERSPSIRAAINIVRVSGGVVDFNGIYGPVMQAVEAGNARL</sequence>
<dbReference type="RefSeq" id="WP_090942819.1">
    <property type="nucleotide sequence ID" value="NZ_FOKJ01000053.1"/>
</dbReference>
<gene>
    <name evidence="1" type="ORF">SAMN04244571_02989</name>
    <name evidence="2" type="ORF">SAMN04244574_03735</name>
</gene>
<evidence type="ECO:0000313" key="4">
    <source>
        <dbReference type="Proteomes" id="UP000199579"/>
    </source>
</evidence>
<name>A0A1I4GBK2_9GAMM</name>
<dbReference type="EMBL" id="FOKJ01000053">
    <property type="protein sequence ID" value="SFB46260.1"/>
    <property type="molecule type" value="Genomic_DNA"/>
</dbReference>
<proteinExistence type="predicted"/>
<dbReference type="Proteomes" id="UP000198861">
    <property type="component" value="Unassembled WGS sequence"/>
</dbReference>
<dbReference type="AlphaFoldDB" id="A0A1I4GBK2"/>
<keyword evidence="3" id="KW-1185">Reference proteome</keyword>
<accession>A0A1I4GBK2</accession>
<dbReference type="Proteomes" id="UP000199579">
    <property type="component" value="Unassembled WGS sequence"/>
</dbReference>
<protein>
    <submittedName>
        <fullName evidence="2">Uncharacterized protein</fullName>
    </submittedName>
</protein>